<dbReference type="Proteomes" id="UP000028045">
    <property type="component" value="Unassembled WGS sequence"/>
</dbReference>
<reference evidence="3 4" key="1">
    <citation type="journal article" date="2014" name="BMC Genomics">
        <title>Comparative genome sequencing reveals chemotype-specific gene clusters in the toxigenic black mold Stachybotrys.</title>
        <authorList>
            <person name="Semeiks J."/>
            <person name="Borek D."/>
            <person name="Otwinowski Z."/>
            <person name="Grishin N.V."/>
        </authorList>
    </citation>
    <scope>NUCLEOTIDE SEQUENCE [LARGE SCALE GENOMIC DNA]</scope>
    <source>
        <strain evidence="4">CBS 109288 / IBT 7711</strain>
    </source>
</reference>
<protein>
    <submittedName>
        <fullName evidence="3">Uncharacterized protein</fullName>
    </submittedName>
</protein>
<evidence type="ECO:0000313" key="3">
    <source>
        <dbReference type="EMBL" id="KEY68537.1"/>
    </source>
</evidence>
<dbReference type="InterPro" id="IPR036291">
    <property type="entry name" value="NAD(P)-bd_dom_sf"/>
</dbReference>
<name>A0A084ATA8_STACB</name>
<comment type="similarity">
    <text evidence="1">Belongs to the short-chain dehydrogenases/reductases (SDR) family.</text>
</comment>
<sequence length="239" mass="25218">MASQKILLVLGAGSNIGQSLTERFKSAGYSIALVSRSAPTSSGASDEFLRIQADLANPGAIASIFETVKAKLGAHPTVVVYNAAALTVPSDMSNIFTVPVEDFERDMAVMNTSAYVAAREAVAGFEASTNDAPKAFIYTGNIFGAVTRPVPRVVTLGAGKSAAGFWLGVAGATFKEKGYKFHFADERHADGGSMTMQELSGPGAAEFYLDLAEKDAKIPWYATFVAGKGYVHFPETSRV</sequence>
<evidence type="ECO:0000313" key="4">
    <source>
        <dbReference type="Proteomes" id="UP000028045"/>
    </source>
</evidence>
<dbReference type="PANTHER" id="PTHR43669:SF4">
    <property type="entry name" value="SHORT-CHAIN DEHYDROGENASE"/>
    <property type="match status" value="1"/>
</dbReference>
<dbReference type="SUPFAM" id="SSF51735">
    <property type="entry name" value="NAD(P)-binding Rossmann-fold domains"/>
    <property type="match status" value="1"/>
</dbReference>
<accession>A0A084ATA8</accession>
<dbReference type="OrthoDB" id="5336600at2759"/>
<dbReference type="Gene3D" id="3.40.50.720">
    <property type="entry name" value="NAD(P)-binding Rossmann-like Domain"/>
    <property type="match status" value="1"/>
</dbReference>
<evidence type="ECO:0000256" key="1">
    <source>
        <dbReference type="ARBA" id="ARBA00006484"/>
    </source>
</evidence>
<dbReference type="GO" id="GO:0016491">
    <property type="term" value="F:oxidoreductase activity"/>
    <property type="evidence" value="ECO:0007669"/>
    <property type="project" value="UniProtKB-KW"/>
</dbReference>
<dbReference type="EMBL" id="KL648573">
    <property type="protein sequence ID" value="KEY68537.1"/>
    <property type="molecule type" value="Genomic_DNA"/>
</dbReference>
<dbReference type="Pfam" id="PF00106">
    <property type="entry name" value="adh_short"/>
    <property type="match status" value="1"/>
</dbReference>
<evidence type="ECO:0000256" key="2">
    <source>
        <dbReference type="ARBA" id="ARBA00023002"/>
    </source>
</evidence>
<dbReference type="InterPro" id="IPR002347">
    <property type="entry name" value="SDR_fam"/>
</dbReference>
<organism evidence="3 4">
    <name type="scientific">Stachybotrys chartarum (strain CBS 109288 / IBT 7711)</name>
    <name type="common">Toxic black mold</name>
    <name type="synonym">Stilbospora chartarum</name>
    <dbReference type="NCBI Taxonomy" id="1280523"/>
    <lineage>
        <taxon>Eukaryota</taxon>
        <taxon>Fungi</taxon>
        <taxon>Dikarya</taxon>
        <taxon>Ascomycota</taxon>
        <taxon>Pezizomycotina</taxon>
        <taxon>Sordariomycetes</taxon>
        <taxon>Hypocreomycetidae</taxon>
        <taxon>Hypocreales</taxon>
        <taxon>Stachybotryaceae</taxon>
        <taxon>Stachybotrys</taxon>
    </lineage>
</organism>
<keyword evidence="2" id="KW-0560">Oxidoreductase</keyword>
<dbReference type="PANTHER" id="PTHR43669">
    <property type="entry name" value="5-KETO-D-GLUCONATE 5-REDUCTASE"/>
    <property type="match status" value="1"/>
</dbReference>
<dbReference type="HOGENOM" id="CLU_103010_1_0_1"/>
<keyword evidence="4" id="KW-1185">Reference proteome</keyword>
<proteinExistence type="inferred from homology"/>
<gene>
    <name evidence="3" type="ORF">S7711_08811</name>
</gene>
<dbReference type="AlphaFoldDB" id="A0A084ATA8"/>